<comment type="caution">
    <text evidence="8">The sequence shown here is derived from an EMBL/GenBank/DDBJ whole genome shotgun (WGS) entry which is preliminary data.</text>
</comment>
<keyword evidence="5 7" id="KW-0472">Membrane</keyword>
<keyword evidence="9" id="KW-1185">Reference proteome</keyword>
<dbReference type="PANTHER" id="PTHR16932:SF18">
    <property type="entry name" value="INTERFERON, ALPHA-INDUCIBLE PROTEIN 27-LIKE 2"/>
    <property type="match status" value="1"/>
</dbReference>
<keyword evidence="3 7" id="KW-0812">Transmembrane</keyword>
<evidence type="ECO:0000256" key="7">
    <source>
        <dbReference type="SAM" id="Phobius"/>
    </source>
</evidence>
<dbReference type="Gene3D" id="6.10.110.10">
    <property type="match status" value="1"/>
</dbReference>
<comment type="similarity">
    <text evidence="2">Belongs to the IFI6/IFI27 family.</text>
</comment>
<dbReference type="Pfam" id="PF06140">
    <property type="entry name" value="Ifi-6-16"/>
    <property type="match status" value="1"/>
</dbReference>
<dbReference type="GO" id="GO:0097193">
    <property type="term" value="P:intrinsic apoptotic signaling pathway"/>
    <property type="evidence" value="ECO:0007669"/>
    <property type="project" value="TreeGrafter"/>
</dbReference>
<reference evidence="8 9" key="1">
    <citation type="journal article" date="2015" name="Genome Biol.">
        <title>Comparative genomics of Steinernema reveals deeply conserved gene regulatory networks.</title>
        <authorList>
            <person name="Dillman A.R."/>
            <person name="Macchietto M."/>
            <person name="Porter C.F."/>
            <person name="Rogers A."/>
            <person name="Williams B."/>
            <person name="Antoshechkin I."/>
            <person name="Lee M.M."/>
            <person name="Goodwin Z."/>
            <person name="Lu X."/>
            <person name="Lewis E.E."/>
            <person name="Goodrich-Blair H."/>
            <person name="Stock S.P."/>
            <person name="Adams B.J."/>
            <person name="Sternberg P.W."/>
            <person name="Mortazavi A."/>
        </authorList>
    </citation>
    <scope>NUCLEOTIDE SEQUENCE [LARGE SCALE GENOMIC DNA]</scope>
    <source>
        <strain evidence="8 9">ALL</strain>
    </source>
</reference>
<evidence type="ECO:0000256" key="2">
    <source>
        <dbReference type="ARBA" id="ARBA00007262"/>
    </source>
</evidence>
<dbReference type="GO" id="GO:0001836">
    <property type="term" value="P:release of cytochrome c from mitochondria"/>
    <property type="evidence" value="ECO:0007669"/>
    <property type="project" value="TreeGrafter"/>
</dbReference>
<proteinExistence type="inferred from homology"/>
<protein>
    <submittedName>
        <fullName evidence="8">Uncharacterized protein</fullName>
    </submittedName>
</protein>
<sequence length="113" mass="10692">MSDRIAKGIIVGIGTGFLSMVAIPALVGAIGFGAGGIAAGSTAAWMMSLGGGTTPALVSVCQSIGATGVIAGATAVKVGVAAGALSALGGDDAAQPQNRNDEDEESSDDDGAN</sequence>
<keyword evidence="4 7" id="KW-1133">Transmembrane helix</keyword>
<evidence type="ECO:0000256" key="1">
    <source>
        <dbReference type="ARBA" id="ARBA00004141"/>
    </source>
</evidence>
<dbReference type="Proteomes" id="UP000298663">
    <property type="component" value="Unassembled WGS sequence"/>
</dbReference>
<name>A0A4U5NJL0_STECR</name>
<evidence type="ECO:0000313" key="9">
    <source>
        <dbReference type="Proteomes" id="UP000298663"/>
    </source>
</evidence>
<gene>
    <name evidence="8" type="ORF">L596_016697</name>
</gene>
<feature type="compositionally biased region" description="Acidic residues" evidence="6">
    <location>
        <begin position="101"/>
        <end position="113"/>
    </location>
</feature>
<evidence type="ECO:0000256" key="3">
    <source>
        <dbReference type="ARBA" id="ARBA00022692"/>
    </source>
</evidence>
<dbReference type="InterPro" id="IPR009311">
    <property type="entry name" value="IFI6/IFI27-like"/>
</dbReference>
<dbReference type="GO" id="GO:0031966">
    <property type="term" value="C:mitochondrial membrane"/>
    <property type="evidence" value="ECO:0007669"/>
    <property type="project" value="TreeGrafter"/>
</dbReference>
<organism evidence="8 9">
    <name type="scientific">Steinernema carpocapsae</name>
    <name type="common">Entomopathogenic nematode</name>
    <dbReference type="NCBI Taxonomy" id="34508"/>
    <lineage>
        <taxon>Eukaryota</taxon>
        <taxon>Metazoa</taxon>
        <taxon>Ecdysozoa</taxon>
        <taxon>Nematoda</taxon>
        <taxon>Chromadorea</taxon>
        <taxon>Rhabditida</taxon>
        <taxon>Tylenchina</taxon>
        <taxon>Panagrolaimomorpha</taxon>
        <taxon>Strongyloidoidea</taxon>
        <taxon>Steinernematidae</taxon>
        <taxon>Steinernema</taxon>
    </lineage>
</organism>
<dbReference type="PANTHER" id="PTHR16932">
    <property type="entry name" value="INTERFERON ALPHA-INDUCIBLE PROTEIN 27"/>
    <property type="match status" value="1"/>
</dbReference>
<feature type="transmembrane region" description="Helical" evidence="7">
    <location>
        <begin position="9"/>
        <end position="39"/>
    </location>
</feature>
<feature type="region of interest" description="Disordered" evidence="6">
    <location>
        <begin position="88"/>
        <end position="113"/>
    </location>
</feature>
<evidence type="ECO:0000256" key="5">
    <source>
        <dbReference type="ARBA" id="ARBA00023136"/>
    </source>
</evidence>
<comment type="subcellular location">
    <subcellularLocation>
        <location evidence="1">Membrane</location>
        <topology evidence="1">Multi-pass membrane protein</topology>
    </subcellularLocation>
</comment>
<reference evidence="8 9" key="2">
    <citation type="journal article" date="2019" name="G3 (Bethesda)">
        <title>Hybrid Assembly of the Genome of the Entomopathogenic Nematode Steinernema carpocapsae Identifies the X-Chromosome.</title>
        <authorList>
            <person name="Serra L."/>
            <person name="Macchietto M."/>
            <person name="Macias-Munoz A."/>
            <person name="McGill C.J."/>
            <person name="Rodriguez I.M."/>
            <person name="Rodriguez B."/>
            <person name="Murad R."/>
            <person name="Mortazavi A."/>
        </authorList>
    </citation>
    <scope>NUCLEOTIDE SEQUENCE [LARGE SCALE GENOMIC DNA]</scope>
    <source>
        <strain evidence="8 9">ALL</strain>
    </source>
</reference>
<dbReference type="AlphaFoldDB" id="A0A4U5NJL0"/>
<dbReference type="InterPro" id="IPR038213">
    <property type="entry name" value="IFI6/IFI27-like_sf"/>
</dbReference>
<dbReference type="EMBL" id="AZBU02000004">
    <property type="protein sequence ID" value="TKR83044.1"/>
    <property type="molecule type" value="Genomic_DNA"/>
</dbReference>
<evidence type="ECO:0000256" key="6">
    <source>
        <dbReference type="SAM" id="MobiDB-lite"/>
    </source>
</evidence>
<accession>A0A4U5NJL0</accession>
<evidence type="ECO:0000313" key="8">
    <source>
        <dbReference type="EMBL" id="TKR83044.1"/>
    </source>
</evidence>
<evidence type="ECO:0000256" key="4">
    <source>
        <dbReference type="ARBA" id="ARBA00022989"/>
    </source>
</evidence>